<dbReference type="EMBL" id="JBHSJD010000025">
    <property type="protein sequence ID" value="MFC5026468.1"/>
    <property type="molecule type" value="Genomic_DNA"/>
</dbReference>
<accession>A0ABV9XPF4</accession>
<name>A0ABV9XPF4_9ACTN</name>
<evidence type="ECO:0000313" key="2">
    <source>
        <dbReference type="EMBL" id="MFC5026468.1"/>
    </source>
</evidence>
<keyword evidence="3" id="KW-1185">Reference proteome</keyword>
<gene>
    <name evidence="2" type="ORF">ACFPM3_30485</name>
</gene>
<keyword evidence="1" id="KW-0732">Signal</keyword>
<protein>
    <recommendedName>
        <fullName evidence="4">Secreted protein</fullName>
    </recommendedName>
</protein>
<proteinExistence type="predicted"/>
<sequence length="145" mass="16295">MRIRRTGIISAATAAVTLLSVSAATAEDFLWSGYWREATAGMESRRWSDEQYSQVLYRNCSGPRSSSGSKPYNTDIQMHRDISAWPDADYDNKTFSECFKGYMHQSNGEWHDLPKGQYYFSVEAVRGGVGKLDVEVVMVDNTSAD</sequence>
<feature type="chain" id="PRO_5047225294" description="Secreted protein" evidence="1">
    <location>
        <begin position="27"/>
        <end position="145"/>
    </location>
</feature>
<evidence type="ECO:0008006" key="4">
    <source>
        <dbReference type="Google" id="ProtNLM"/>
    </source>
</evidence>
<evidence type="ECO:0000313" key="3">
    <source>
        <dbReference type="Proteomes" id="UP001595829"/>
    </source>
</evidence>
<comment type="caution">
    <text evidence="2">The sequence shown here is derived from an EMBL/GenBank/DDBJ whole genome shotgun (WGS) entry which is preliminary data.</text>
</comment>
<reference evidence="3" key="1">
    <citation type="journal article" date="2019" name="Int. J. Syst. Evol. Microbiol.">
        <title>The Global Catalogue of Microorganisms (GCM) 10K type strain sequencing project: providing services to taxonomists for standard genome sequencing and annotation.</title>
        <authorList>
            <consortium name="The Broad Institute Genomics Platform"/>
            <consortium name="The Broad Institute Genome Sequencing Center for Infectious Disease"/>
            <person name="Wu L."/>
            <person name="Ma J."/>
        </authorList>
    </citation>
    <scope>NUCLEOTIDE SEQUENCE [LARGE SCALE GENOMIC DNA]</scope>
    <source>
        <strain evidence="3">CGMCC 4.1648</strain>
    </source>
</reference>
<dbReference type="RefSeq" id="WP_345685898.1">
    <property type="nucleotide sequence ID" value="NZ_BAABIT010000001.1"/>
</dbReference>
<dbReference type="Proteomes" id="UP001595829">
    <property type="component" value="Unassembled WGS sequence"/>
</dbReference>
<organism evidence="2 3">
    <name type="scientific">Streptomyces coeruleoprunus</name>
    <dbReference type="NCBI Taxonomy" id="285563"/>
    <lineage>
        <taxon>Bacteria</taxon>
        <taxon>Bacillati</taxon>
        <taxon>Actinomycetota</taxon>
        <taxon>Actinomycetes</taxon>
        <taxon>Kitasatosporales</taxon>
        <taxon>Streptomycetaceae</taxon>
        <taxon>Streptomyces</taxon>
    </lineage>
</organism>
<feature type="signal peptide" evidence="1">
    <location>
        <begin position="1"/>
        <end position="26"/>
    </location>
</feature>
<evidence type="ECO:0000256" key="1">
    <source>
        <dbReference type="SAM" id="SignalP"/>
    </source>
</evidence>